<evidence type="ECO:0000259" key="2">
    <source>
        <dbReference type="PROSITE" id="PS51462"/>
    </source>
</evidence>
<evidence type="ECO:0000313" key="3">
    <source>
        <dbReference type="EMBL" id="AXN38357.1"/>
    </source>
</evidence>
<dbReference type="RefSeq" id="WP_116821047.1">
    <property type="nucleotide sequence ID" value="NZ_CP030926.1"/>
</dbReference>
<gene>
    <name evidence="3" type="ORF">DTO10_07880</name>
</gene>
<dbReference type="SUPFAM" id="SSF55811">
    <property type="entry name" value="Nudix"/>
    <property type="match status" value="1"/>
</dbReference>
<name>A0ABN5N1X2_9BACI</name>
<dbReference type="InterPro" id="IPR000086">
    <property type="entry name" value="NUDIX_hydrolase_dom"/>
</dbReference>
<dbReference type="CDD" id="cd04663">
    <property type="entry name" value="NUDIX_Hydrolase"/>
    <property type="match status" value="1"/>
</dbReference>
<keyword evidence="4" id="KW-1185">Reference proteome</keyword>
<reference evidence="3 4" key="1">
    <citation type="submission" date="2018-07" db="EMBL/GenBank/DDBJ databases">
        <title>The molecular basis for the intramolecular migration of carboxyl group in the catabolism of para-hydroxybenzoate via gentisate.</title>
        <authorList>
            <person name="Zhao H."/>
            <person name="Xu Y."/>
            <person name="Lin S."/>
            <person name="Spain J.C."/>
            <person name="Zhou N.-Y."/>
        </authorList>
    </citation>
    <scope>NUCLEOTIDE SEQUENCE [LARGE SCALE GENOMIC DNA]</scope>
    <source>
        <strain evidence="3 4">PHB-7a</strain>
    </source>
</reference>
<dbReference type="Pfam" id="PF00293">
    <property type="entry name" value="NUDIX"/>
    <property type="match status" value="1"/>
</dbReference>
<evidence type="ECO:0000256" key="1">
    <source>
        <dbReference type="ARBA" id="ARBA00022801"/>
    </source>
</evidence>
<dbReference type="InterPro" id="IPR015797">
    <property type="entry name" value="NUDIX_hydrolase-like_dom_sf"/>
</dbReference>
<dbReference type="PROSITE" id="PS00893">
    <property type="entry name" value="NUDIX_BOX"/>
    <property type="match status" value="1"/>
</dbReference>
<sequence length="140" mass="16180">MAAIKKAYGYITRIKEGKPQVLVFQHPIKEAGIQIPKGTVEAEEDPYYAVIREIREETGLMNFNVEQLIIQDRWKCDDGAIHERYFYKITVHETRDGWTYNPTGGGAESGLTFRFFWVSMLGEVELVRGHGDYLHEILDQ</sequence>
<dbReference type="InterPro" id="IPR020084">
    <property type="entry name" value="NUDIX_hydrolase_CS"/>
</dbReference>
<protein>
    <submittedName>
        <fullName evidence="3">NUDIX domain-containing protein</fullName>
    </submittedName>
</protein>
<feature type="domain" description="Nudix hydrolase" evidence="2">
    <location>
        <begin position="3"/>
        <end position="139"/>
    </location>
</feature>
<dbReference type="Proteomes" id="UP000260457">
    <property type="component" value="Chromosome"/>
</dbReference>
<accession>A0ABN5N1X2</accession>
<keyword evidence="1" id="KW-0378">Hydrolase</keyword>
<dbReference type="Gene3D" id="3.90.79.10">
    <property type="entry name" value="Nucleoside Triphosphate Pyrophosphohydrolase"/>
    <property type="match status" value="1"/>
</dbReference>
<dbReference type="PROSITE" id="PS51462">
    <property type="entry name" value="NUDIX"/>
    <property type="match status" value="1"/>
</dbReference>
<evidence type="ECO:0000313" key="4">
    <source>
        <dbReference type="Proteomes" id="UP000260457"/>
    </source>
</evidence>
<proteinExistence type="predicted"/>
<organism evidence="3 4">
    <name type="scientific">Peribacillus butanolivorans</name>
    <dbReference type="NCBI Taxonomy" id="421767"/>
    <lineage>
        <taxon>Bacteria</taxon>
        <taxon>Bacillati</taxon>
        <taxon>Bacillota</taxon>
        <taxon>Bacilli</taxon>
        <taxon>Bacillales</taxon>
        <taxon>Bacillaceae</taxon>
        <taxon>Peribacillus</taxon>
    </lineage>
</organism>
<dbReference type="EMBL" id="CP030926">
    <property type="protein sequence ID" value="AXN38357.1"/>
    <property type="molecule type" value="Genomic_DNA"/>
</dbReference>